<dbReference type="InterPro" id="IPR025309">
    <property type="entry name" value="KTSC_dom"/>
</dbReference>
<dbReference type="Proteomes" id="UP001058381">
    <property type="component" value="Chromosome"/>
</dbReference>
<evidence type="ECO:0000259" key="1">
    <source>
        <dbReference type="Pfam" id="PF13619"/>
    </source>
</evidence>
<accession>A0A9Q9J717</accession>
<feature type="domain" description="KTSC" evidence="1">
    <location>
        <begin position="1"/>
        <end position="42"/>
    </location>
</feature>
<dbReference type="EMBL" id="CP096142">
    <property type="protein sequence ID" value="UXA67366.1"/>
    <property type="molecule type" value="Genomic_DNA"/>
</dbReference>
<gene>
    <name evidence="2" type="ORF">M0D43_10680</name>
</gene>
<proteinExistence type="predicted"/>
<reference evidence="2" key="1">
    <citation type="submission" date="2022-04" db="EMBL/GenBank/DDBJ databases">
        <title>Xanthomonas prunicola pv. tritici, a pathogen causing a previously unreported foliar disease of wheat.</title>
        <authorList>
            <person name="Clavijo F."/>
            <person name="Curland R.D."/>
            <person name="Dill-Macky R."/>
            <person name="Pereyra S."/>
            <person name="Roman-Reyna V."/>
            <person name="Siri M.I."/>
        </authorList>
    </citation>
    <scope>NUCLEOTIDE SEQUENCE</scope>
    <source>
        <strain evidence="2">CIX249</strain>
    </source>
</reference>
<organism evidence="2 3">
    <name type="scientific">Xanthomonas prunicola</name>
    <dbReference type="NCBI Taxonomy" id="2053930"/>
    <lineage>
        <taxon>Bacteria</taxon>
        <taxon>Pseudomonadati</taxon>
        <taxon>Pseudomonadota</taxon>
        <taxon>Gammaproteobacteria</taxon>
        <taxon>Lysobacterales</taxon>
        <taxon>Lysobacteraceae</taxon>
        <taxon>Xanthomonas</taxon>
    </lineage>
</organism>
<dbReference type="AlphaFoldDB" id="A0A9Q9J717"/>
<name>A0A9Q9J717_9XANT</name>
<sequence>MKIQFVQGHTYDFCGVPSHVFQGLRDAGSKGRYYNDHIRDRYQC</sequence>
<evidence type="ECO:0000313" key="3">
    <source>
        <dbReference type="Proteomes" id="UP001058381"/>
    </source>
</evidence>
<protein>
    <submittedName>
        <fullName evidence="2">KTSC domain-containing protein</fullName>
    </submittedName>
</protein>
<evidence type="ECO:0000313" key="2">
    <source>
        <dbReference type="EMBL" id="UXA67366.1"/>
    </source>
</evidence>
<dbReference type="Pfam" id="PF13619">
    <property type="entry name" value="KTSC"/>
    <property type="match status" value="1"/>
</dbReference>